<evidence type="ECO:0008006" key="3">
    <source>
        <dbReference type="Google" id="ProtNLM"/>
    </source>
</evidence>
<evidence type="ECO:0000313" key="2">
    <source>
        <dbReference type="Proteomes" id="UP001333710"/>
    </source>
</evidence>
<dbReference type="AlphaFoldDB" id="A0AA48I4D4"/>
<accession>A0AA48I4D4</accession>
<sequence>MLLLLALMVTIYTGKIKLFEMRIARNDVNHLASFAAAEAGLMKAMGTLTEDPTWDGTAFNETLDGSATFTVSGTTESVTRDTSEFTVMTITSIGASADGLGQTTVVEQVMIFSVLANPPDAPLIVKGGINVGGNFEVVANPNGGGTGVPLSIWTDQDVDMDNGSGTTCGQQEYSDGDCSSDPYSEKGFQDLDILDNDANFPSDMFEYMFNVPEASWESLRDDADEQYEDCDSLGASTTGLIWVEGSCGLNAGTVVGSTDDPVILVVTDGDLSMNGGATIYGLVFSFRKPDTLLDFELDMNGGASVFGAVASNHSVGHANGTFNVVYDSDVLSQLEQGDAFQRLARIPGSWRDF</sequence>
<proteinExistence type="predicted"/>
<reference evidence="1" key="1">
    <citation type="submission" date="2023-01" db="EMBL/GenBank/DDBJ databases">
        <title>Complete genome sequence of Planctobacterium marinum strain Dej080120_11.</title>
        <authorList>
            <person name="Ueki S."/>
            <person name="Maruyama F."/>
        </authorList>
    </citation>
    <scope>NUCLEOTIDE SEQUENCE</scope>
    <source>
        <strain evidence="1">Dej080120_11</strain>
    </source>
</reference>
<evidence type="ECO:0000313" key="1">
    <source>
        <dbReference type="EMBL" id="BDX05700.1"/>
    </source>
</evidence>
<dbReference type="Proteomes" id="UP001333710">
    <property type="component" value="Chromosome"/>
</dbReference>
<protein>
    <recommendedName>
        <fullName evidence="3">Type 4 fimbrial biogenesis protein PilX N-terminal domain-containing protein</fullName>
    </recommendedName>
</protein>
<dbReference type="KEGG" id="pmaw:MACH26_12210"/>
<name>A0AA48I4D4_9ALTE</name>
<organism evidence="1 2">
    <name type="scientific">Planctobacterium marinum</name>
    <dbReference type="NCBI Taxonomy" id="1631968"/>
    <lineage>
        <taxon>Bacteria</taxon>
        <taxon>Pseudomonadati</taxon>
        <taxon>Pseudomonadota</taxon>
        <taxon>Gammaproteobacteria</taxon>
        <taxon>Alteromonadales</taxon>
        <taxon>Alteromonadaceae</taxon>
        <taxon>Planctobacterium</taxon>
    </lineage>
</organism>
<gene>
    <name evidence="1" type="ORF">MACH26_12210</name>
</gene>
<keyword evidence="2" id="KW-1185">Reference proteome</keyword>
<dbReference type="EMBL" id="AP027272">
    <property type="protein sequence ID" value="BDX05700.1"/>
    <property type="molecule type" value="Genomic_DNA"/>
</dbReference>